<protein>
    <submittedName>
        <fullName evidence="2">DUF4153 domain-containing protein</fullName>
    </submittedName>
</protein>
<feature type="transmembrane region" description="Helical" evidence="1">
    <location>
        <begin position="99"/>
        <end position="120"/>
    </location>
</feature>
<feature type="transmembrane region" description="Helical" evidence="1">
    <location>
        <begin position="180"/>
        <end position="200"/>
    </location>
</feature>
<feature type="transmembrane region" description="Helical" evidence="1">
    <location>
        <begin position="40"/>
        <end position="60"/>
    </location>
</feature>
<evidence type="ECO:0000256" key="1">
    <source>
        <dbReference type="SAM" id="Phobius"/>
    </source>
</evidence>
<gene>
    <name evidence="2" type="ORF">GQA70_04315</name>
</gene>
<reference evidence="2 3" key="1">
    <citation type="submission" date="2019-12" db="EMBL/GenBank/DDBJ databases">
        <title>Complete Genome Sequence of a Quorum-Sensing Bacterium,Rhodobacteraceae bacterium C31, Isolated from a marine microalgae symbiotic bacteria.</title>
        <authorList>
            <person name="Zhang Y."/>
        </authorList>
    </citation>
    <scope>NUCLEOTIDE SEQUENCE [LARGE SCALE GENOMIC DNA]</scope>
    <source>
        <strain evidence="2 3">C31</strain>
    </source>
</reference>
<feature type="transmembrane region" description="Helical" evidence="1">
    <location>
        <begin position="243"/>
        <end position="264"/>
    </location>
</feature>
<keyword evidence="1" id="KW-0812">Transmembrane</keyword>
<feature type="transmembrane region" description="Helical" evidence="1">
    <location>
        <begin position="141"/>
        <end position="160"/>
    </location>
</feature>
<dbReference type="Proteomes" id="UP000596387">
    <property type="component" value="Chromosome"/>
</dbReference>
<feature type="transmembrane region" description="Helical" evidence="1">
    <location>
        <begin position="276"/>
        <end position="301"/>
    </location>
</feature>
<dbReference type="RefSeq" id="WP_023849756.1">
    <property type="nucleotide sequence ID" value="NZ_CP047166.1"/>
</dbReference>
<proteinExistence type="predicted"/>
<feature type="transmembrane region" description="Helical" evidence="1">
    <location>
        <begin position="313"/>
        <end position="334"/>
    </location>
</feature>
<accession>A0ABX7F501</accession>
<evidence type="ECO:0000313" key="2">
    <source>
        <dbReference type="EMBL" id="QRF65613.1"/>
    </source>
</evidence>
<name>A0ABX7F501_9RHOB</name>
<sequence>MTPPPNARLLPFLMVAGALAGAAGWALTEAWDSAVLAPRALLFLTALAAAGFTLLLALSGPVAPARAVLPSVLAAAVLAAALCWASGRHGDVQSFLELGYPLAAFGLALSIAIPFLVAGLSRPGGWTDYPALFDATWETTVRLLAGVFFAALFWGLLSLSDALLRLVDVRLLEWVTDIEAVAWALTGTVFGLALAVMFRLSGQVSPVLLLRLLRLLLPVVLVVTLVFLAALPLRGWEGLAQGFSPAAILMAVALAAVLLVTVAVDRDSGEAVQSRPWRMMTGALALCVPLLAGLGGWALWLRVGQYGWTPSRLMAASVAAVLLVYGLAYALSVLIGRHWMARLREVNTWMALAVLAICLLWLSPAFEPERAAASDQVNRARSGAAGATLPLPELAQDWGHAGHAALDVIAEARPDLTAEIELARLGRSRPAPESLLAERRAAVIAALPVYPEGARLDGDSLAEMDAIQLSGLLEACARRVTGGPGCAFYRQGEARALLLQKVSEDFVTLTPMQLSGGLWQPGGRLITLDGDEGPGARVAALEALHRGGVGTQSRTIEVLWLGDMLLYLPE</sequence>
<keyword evidence="1" id="KW-1133">Transmembrane helix</keyword>
<keyword evidence="1" id="KW-0472">Membrane</keyword>
<dbReference type="InterPro" id="IPR025291">
    <property type="entry name" value="DUF4153"/>
</dbReference>
<dbReference type="EMBL" id="CP047166">
    <property type="protein sequence ID" value="QRF65613.1"/>
    <property type="molecule type" value="Genomic_DNA"/>
</dbReference>
<feature type="transmembrane region" description="Helical" evidence="1">
    <location>
        <begin position="212"/>
        <end position="231"/>
    </location>
</feature>
<organism evidence="2 3">
    <name type="scientific">Ponticoccus alexandrii</name>
    <dbReference type="NCBI Taxonomy" id="1943633"/>
    <lineage>
        <taxon>Bacteria</taxon>
        <taxon>Pseudomonadati</taxon>
        <taxon>Pseudomonadota</taxon>
        <taxon>Alphaproteobacteria</taxon>
        <taxon>Rhodobacterales</taxon>
        <taxon>Roseobacteraceae</taxon>
        <taxon>Ponticoccus</taxon>
    </lineage>
</organism>
<dbReference type="Pfam" id="PF13687">
    <property type="entry name" value="DUF4153"/>
    <property type="match status" value="1"/>
</dbReference>
<feature type="transmembrane region" description="Helical" evidence="1">
    <location>
        <begin position="67"/>
        <end position="87"/>
    </location>
</feature>
<feature type="transmembrane region" description="Helical" evidence="1">
    <location>
        <begin position="346"/>
        <end position="366"/>
    </location>
</feature>
<keyword evidence="3" id="KW-1185">Reference proteome</keyword>
<evidence type="ECO:0000313" key="3">
    <source>
        <dbReference type="Proteomes" id="UP000596387"/>
    </source>
</evidence>